<evidence type="ECO:0000313" key="4">
    <source>
        <dbReference type="EMBL" id="CAE6520461.1"/>
    </source>
</evidence>
<protein>
    <recommendedName>
        <fullName evidence="3">Ferric reductase NAD binding domain-containing protein</fullName>
    </recommendedName>
</protein>
<dbReference type="Proteomes" id="UP000663850">
    <property type="component" value="Unassembled WGS sequence"/>
</dbReference>
<dbReference type="GO" id="GO:0015677">
    <property type="term" value="P:copper ion import"/>
    <property type="evidence" value="ECO:0007669"/>
    <property type="project" value="TreeGrafter"/>
</dbReference>
<feature type="domain" description="Ferric reductase NAD binding" evidence="3">
    <location>
        <begin position="16"/>
        <end position="96"/>
    </location>
</feature>
<evidence type="ECO:0000259" key="3">
    <source>
        <dbReference type="Pfam" id="PF08030"/>
    </source>
</evidence>
<dbReference type="GO" id="GO:0006826">
    <property type="term" value="P:iron ion transport"/>
    <property type="evidence" value="ECO:0007669"/>
    <property type="project" value="TreeGrafter"/>
</dbReference>
<dbReference type="GO" id="GO:0000293">
    <property type="term" value="F:ferric-chelate reductase activity"/>
    <property type="evidence" value="ECO:0007669"/>
    <property type="project" value="TreeGrafter"/>
</dbReference>
<accession>A0A8H3DAT2</accession>
<dbReference type="InterPro" id="IPR039261">
    <property type="entry name" value="FNR_nucleotide-bd"/>
</dbReference>
<evidence type="ECO:0000313" key="5">
    <source>
        <dbReference type="Proteomes" id="UP000663850"/>
    </source>
</evidence>
<comment type="caution">
    <text evidence="4">The sequence shown here is derived from an EMBL/GenBank/DDBJ whole genome shotgun (WGS) entry which is preliminary data.</text>
</comment>
<sequence>MVDGPYGGLTFDLGDFESVLLVAGGSGATFTVGVLDDIVGRIVRHGRSKGEKTRVIKFVWFVRSYGCISWFAPILAQLAEACYGTSLAITFHFYVTCLCNPDELLPIRNSTTEESKPDIEDLLSSLMGQDPENGASAVTLGGIALAASGPESLICQARNAVAKVSPNAARQVGGIQIHTELFAL</sequence>
<proteinExistence type="predicted"/>
<evidence type="ECO:0000256" key="2">
    <source>
        <dbReference type="ARBA" id="ARBA00023002"/>
    </source>
</evidence>
<keyword evidence="1" id="KW-0813">Transport</keyword>
<dbReference type="InterPro" id="IPR051410">
    <property type="entry name" value="Ferric/Cupric_Reductase"/>
</dbReference>
<dbReference type="CDD" id="cd06186">
    <property type="entry name" value="NOX_Duox_like_FAD_NADP"/>
    <property type="match status" value="1"/>
</dbReference>
<keyword evidence="2" id="KW-0560">Oxidoreductase</keyword>
<organism evidence="4 5">
    <name type="scientific">Rhizoctonia solani</name>
    <dbReference type="NCBI Taxonomy" id="456999"/>
    <lineage>
        <taxon>Eukaryota</taxon>
        <taxon>Fungi</taxon>
        <taxon>Dikarya</taxon>
        <taxon>Basidiomycota</taxon>
        <taxon>Agaricomycotina</taxon>
        <taxon>Agaricomycetes</taxon>
        <taxon>Cantharellales</taxon>
        <taxon>Ceratobasidiaceae</taxon>
        <taxon>Rhizoctonia</taxon>
    </lineage>
</organism>
<dbReference type="GO" id="GO:0006879">
    <property type="term" value="P:intracellular iron ion homeostasis"/>
    <property type="evidence" value="ECO:0007669"/>
    <property type="project" value="TreeGrafter"/>
</dbReference>
<dbReference type="SUPFAM" id="SSF52343">
    <property type="entry name" value="Ferredoxin reductase-like, C-terminal NADP-linked domain"/>
    <property type="match status" value="1"/>
</dbReference>
<dbReference type="GO" id="GO:0005886">
    <property type="term" value="C:plasma membrane"/>
    <property type="evidence" value="ECO:0007669"/>
    <property type="project" value="TreeGrafter"/>
</dbReference>
<name>A0A8H3DAT2_9AGAM</name>
<dbReference type="InterPro" id="IPR013121">
    <property type="entry name" value="Fe_red_NAD-bd_6"/>
</dbReference>
<dbReference type="Pfam" id="PF08030">
    <property type="entry name" value="NAD_binding_6"/>
    <property type="match status" value="1"/>
</dbReference>
<gene>
    <name evidence="4" type="ORF">RDB_LOCUS117294</name>
</gene>
<evidence type="ECO:0000256" key="1">
    <source>
        <dbReference type="ARBA" id="ARBA00022448"/>
    </source>
</evidence>
<dbReference type="PANTHER" id="PTHR32361">
    <property type="entry name" value="FERRIC/CUPRIC REDUCTASE TRANSMEMBRANE COMPONENT"/>
    <property type="match status" value="1"/>
</dbReference>
<dbReference type="AlphaFoldDB" id="A0A8H3DAT2"/>
<dbReference type="Gene3D" id="3.40.50.80">
    <property type="entry name" value="Nucleotide-binding domain of ferredoxin-NADP reductase (FNR) module"/>
    <property type="match status" value="1"/>
</dbReference>
<reference evidence="4" key="1">
    <citation type="submission" date="2021-01" db="EMBL/GenBank/DDBJ databases">
        <authorList>
            <person name="Kaushik A."/>
        </authorList>
    </citation>
    <scope>NUCLEOTIDE SEQUENCE</scope>
    <source>
        <strain evidence="4">Type strain: AG8-Rh-89/</strain>
    </source>
</reference>
<dbReference type="EMBL" id="CAJMWZ010006348">
    <property type="protein sequence ID" value="CAE6520461.1"/>
    <property type="molecule type" value="Genomic_DNA"/>
</dbReference>